<feature type="non-terminal residue" evidence="1">
    <location>
        <position position="1"/>
    </location>
</feature>
<reference evidence="1" key="1">
    <citation type="journal article" date="2015" name="Nature">
        <title>Complex archaea that bridge the gap between prokaryotes and eukaryotes.</title>
        <authorList>
            <person name="Spang A."/>
            <person name="Saw J.H."/>
            <person name="Jorgensen S.L."/>
            <person name="Zaremba-Niedzwiedzka K."/>
            <person name="Martijn J."/>
            <person name="Lind A.E."/>
            <person name="van Eijk R."/>
            <person name="Schleper C."/>
            <person name="Guy L."/>
            <person name="Ettema T.J."/>
        </authorList>
    </citation>
    <scope>NUCLEOTIDE SEQUENCE</scope>
</reference>
<organism evidence="1">
    <name type="scientific">marine sediment metagenome</name>
    <dbReference type="NCBI Taxonomy" id="412755"/>
    <lineage>
        <taxon>unclassified sequences</taxon>
        <taxon>metagenomes</taxon>
        <taxon>ecological metagenomes</taxon>
    </lineage>
</organism>
<evidence type="ECO:0000313" key="1">
    <source>
        <dbReference type="EMBL" id="KKL76908.1"/>
    </source>
</evidence>
<name>A0A0F9ES12_9ZZZZ</name>
<dbReference type="AlphaFoldDB" id="A0A0F9ES12"/>
<dbReference type="EMBL" id="LAZR01023907">
    <property type="protein sequence ID" value="KKL76908.1"/>
    <property type="molecule type" value="Genomic_DNA"/>
</dbReference>
<proteinExistence type="predicted"/>
<protein>
    <submittedName>
        <fullName evidence="1">Uncharacterized protein</fullName>
    </submittedName>
</protein>
<accession>A0A0F9ES12</accession>
<sequence length="31" mass="3429">ALEGLRNGFGILISMMEQITTAIMKDDDDET</sequence>
<gene>
    <name evidence="1" type="ORF">LCGC14_2040230</name>
</gene>
<comment type="caution">
    <text evidence="1">The sequence shown here is derived from an EMBL/GenBank/DDBJ whole genome shotgun (WGS) entry which is preliminary data.</text>
</comment>